<dbReference type="RefSeq" id="WP_368004838.1">
    <property type="nucleotide sequence ID" value="NZ_JAMXFF010000002.1"/>
</dbReference>
<evidence type="ECO:0000259" key="1">
    <source>
        <dbReference type="SMART" id="SM00974"/>
    </source>
</evidence>
<evidence type="ECO:0000313" key="2">
    <source>
        <dbReference type="EMBL" id="MCT7965118.1"/>
    </source>
</evidence>
<dbReference type="InterPro" id="IPR018306">
    <property type="entry name" value="Phage_T5_Orf172_DNA-bd"/>
</dbReference>
<dbReference type="SMART" id="SM00974">
    <property type="entry name" value="T5orf172"/>
    <property type="match status" value="1"/>
</dbReference>
<dbReference type="Proteomes" id="UP001525890">
    <property type="component" value="Unassembled WGS sequence"/>
</dbReference>
<dbReference type="Pfam" id="PF13455">
    <property type="entry name" value="MUG113"/>
    <property type="match status" value="1"/>
</dbReference>
<comment type="caution">
    <text evidence="2">The sequence shown here is derived from an EMBL/GenBank/DDBJ whole genome shotgun (WGS) entry which is preliminary data.</text>
</comment>
<name>A0ABT2MK38_9CYAN</name>
<accession>A0ABT2MK38</accession>
<feature type="domain" description="Bacteriophage T5 Orf172 DNA-binding" evidence="1">
    <location>
        <begin position="119"/>
        <end position="194"/>
    </location>
</feature>
<proteinExistence type="predicted"/>
<dbReference type="EMBL" id="JAMXFF010000002">
    <property type="protein sequence ID" value="MCT7965118.1"/>
    <property type="molecule type" value="Genomic_DNA"/>
</dbReference>
<sequence>MVCSNWFWHIYRLDSGEIYPDFQACCLLDILWSENQNGEVNTSIKVLEKLLRSPRQEVQSSLELLKQQDLLAIAYPTNPSQLLAGELNIKLNLDKLQKITTGQFPTTTDSDVHGFVYVIRSGNLVKIGRTNNLQRRLRQLSTMNSKELELICSIPTGDSVTLEKKLHQQFHSFRQHGEWFQLPEPSIQWLKSLAQRI</sequence>
<reference evidence="2 3" key="1">
    <citation type="journal article" date="2022" name="Front. Microbiol.">
        <title>High genomic differentiation and limited gene flow indicate recent cryptic speciation within the genus Laspinema (cyanobacteria).</title>
        <authorList>
            <person name="Stanojkovic A."/>
            <person name="Skoupy S."/>
            <person name="Skaloud P."/>
            <person name="Dvorak P."/>
        </authorList>
    </citation>
    <scope>NUCLEOTIDE SEQUENCE [LARGE SCALE GENOMIC DNA]</scope>
    <source>
        <strain evidence="2 3">D2a</strain>
    </source>
</reference>
<evidence type="ECO:0000313" key="3">
    <source>
        <dbReference type="Proteomes" id="UP001525890"/>
    </source>
</evidence>
<gene>
    <name evidence="2" type="ORF">NG799_02065</name>
</gene>
<organism evidence="2 3">
    <name type="scientific">Laspinema palackyanum D2a</name>
    <dbReference type="NCBI Taxonomy" id="2953684"/>
    <lineage>
        <taxon>Bacteria</taxon>
        <taxon>Bacillati</taxon>
        <taxon>Cyanobacteriota</taxon>
        <taxon>Cyanophyceae</taxon>
        <taxon>Oscillatoriophycideae</taxon>
        <taxon>Oscillatoriales</taxon>
        <taxon>Laspinemataceae</taxon>
        <taxon>Laspinema</taxon>
        <taxon>Laspinema palackyanum</taxon>
    </lineage>
</organism>
<protein>
    <submittedName>
        <fullName evidence="2">GIY-YIG nuclease family protein</fullName>
    </submittedName>
</protein>
<keyword evidence="3" id="KW-1185">Reference proteome</keyword>